<evidence type="ECO:0008006" key="3">
    <source>
        <dbReference type="Google" id="ProtNLM"/>
    </source>
</evidence>
<gene>
    <name evidence="1" type="ORF">SAMN05421766_102329</name>
</gene>
<sequence>MVKNVIGLCLILILGTAQVDAQKEASVRLPDIASFAQDLFVPDITQGPPEAGKRVRQSLASYQNTEVYHLLYLPSNYKEGKKYPVIVEYPGNGPYTSASGDLSTGQVDGCNLGYGLSEGKDFIWVSMPFISVDGQENQKWWWGDIEASKKYCMDAVKEVCSKYGGDASNIVLAGFSRGAIAVNYIGLHDDEISPLWKAFIVNSHYDGLKTWNYPNSDKASALERLKRLNGRPQFICAEGHGTSKSKNYLAQSGIQGNFAFMDIPIRNHTNTWPLYQLEERKIIRTWLLEVIDKN</sequence>
<evidence type="ECO:0000313" key="2">
    <source>
        <dbReference type="Proteomes" id="UP000185728"/>
    </source>
</evidence>
<dbReference type="Proteomes" id="UP000185728">
    <property type="component" value="Unassembled WGS sequence"/>
</dbReference>
<name>A0ABY1KM38_9FLAO</name>
<dbReference type="RefSeq" id="WP_076454091.1">
    <property type="nucleotide sequence ID" value="NZ_FTOB01000002.1"/>
</dbReference>
<dbReference type="SUPFAM" id="SSF53474">
    <property type="entry name" value="alpha/beta-Hydrolases"/>
    <property type="match status" value="1"/>
</dbReference>
<keyword evidence="2" id="KW-1185">Reference proteome</keyword>
<dbReference type="Gene3D" id="3.40.50.1820">
    <property type="entry name" value="alpha/beta hydrolase"/>
    <property type="match status" value="1"/>
</dbReference>
<reference evidence="1 2" key="1">
    <citation type="submission" date="2017-01" db="EMBL/GenBank/DDBJ databases">
        <authorList>
            <person name="Varghese N."/>
            <person name="Submissions S."/>
        </authorList>
    </citation>
    <scope>NUCLEOTIDE SEQUENCE [LARGE SCALE GENOMIC DNA]</scope>
    <source>
        <strain evidence="1 2">DSM 2061</strain>
    </source>
</reference>
<comment type="caution">
    <text evidence="1">The sequence shown here is derived from an EMBL/GenBank/DDBJ whole genome shotgun (WGS) entry which is preliminary data.</text>
</comment>
<proteinExistence type="predicted"/>
<protein>
    <recommendedName>
        <fullName evidence="3">Prolyl oligopeptidase family protein</fullName>
    </recommendedName>
</protein>
<dbReference type="EMBL" id="FTOB01000002">
    <property type="protein sequence ID" value="SIS48890.1"/>
    <property type="molecule type" value="Genomic_DNA"/>
</dbReference>
<dbReference type="InterPro" id="IPR029058">
    <property type="entry name" value="AB_hydrolase_fold"/>
</dbReference>
<evidence type="ECO:0000313" key="1">
    <source>
        <dbReference type="EMBL" id="SIS48890.1"/>
    </source>
</evidence>
<organism evidence="1 2">
    <name type="scientific">Zobellia uliginosa</name>
    <dbReference type="NCBI Taxonomy" id="143224"/>
    <lineage>
        <taxon>Bacteria</taxon>
        <taxon>Pseudomonadati</taxon>
        <taxon>Bacteroidota</taxon>
        <taxon>Flavobacteriia</taxon>
        <taxon>Flavobacteriales</taxon>
        <taxon>Flavobacteriaceae</taxon>
        <taxon>Zobellia</taxon>
    </lineage>
</organism>
<accession>A0ABY1KM38</accession>